<accession>A0ABQ5R8L7</accession>
<dbReference type="RefSeq" id="WP_281904398.1">
    <property type="nucleotide sequence ID" value="NZ_BSDI01000068.1"/>
</dbReference>
<evidence type="ECO:0000259" key="3">
    <source>
        <dbReference type="PROSITE" id="PS51371"/>
    </source>
</evidence>
<dbReference type="SUPFAM" id="SSF54631">
    <property type="entry name" value="CBS-domain pair"/>
    <property type="match status" value="1"/>
</dbReference>
<name>A0ABQ5R8L7_9ACTN</name>
<evidence type="ECO:0000256" key="1">
    <source>
        <dbReference type="ARBA" id="ARBA00023122"/>
    </source>
</evidence>
<evidence type="ECO:0000313" key="5">
    <source>
        <dbReference type="Proteomes" id="UP001144280"/>
    </source>
</evidence>
<dbReference type="InterPro" id="IPR051257">
    <property type="entry name" value="Diverse_CBS-Domain"/>
</dbReference>
<dbReference type="Gene3D" id="3.30.1340.30">
    <property type="match status" value="1"/>
</dbReference>
<protein>
    <recommendedName>
        <fullName evidence="3">CBS domain-containing protein</fullName>
    </recommendedName>
</protein>
<keyword evidence="1 2" id="KW-0129">CBS domain</keyword>
<reference evidence="4" key="1">
    <citation type="submission" date="2022-12" db="EMBL/GenBank/DDBJ databases">
        <title>New Phytohabitans aurantiacus sp. RD004123 nov., an actinomycete isolated from soil.</title>
        <authorList>
            <person name="Triningsih D.W."/>
            <person name="Harunari E."/>
            <person name="Igarashi Y."/>
        </authorList>
    </citation>
    <scope>NUCLEOTIDE SEQUENCE</scope>
    <source>
        <strain evidence="4">RD004123</strain>
    </source>
</reference>
<dbReference type="Proteomes" id="UP001144280">
    <property type="component" value="Unassembled WGS sequence"/>
</dbReference>
<feature type="domain" description="CBS" evidence="3">
    <location>
        <begin position="91"/>
        <end position="148"/>
    </location>
</feature>
<comment type="caution">
    <text evidence="4">The sequence shown here is derived from an EMBL/GenBank/DDBJ whole genome shotgun (WGS) entry which is preliminary data.</text>
</comment>
<dbReference type="InterPro" id="IPR000644">
    <property type="entry name" value="CBS_dom"/>
</dbReference>
<evidence type="ECO:0000256" key="2">
    <source>
        <dbReference type="PROSITE-ProRule" id="PRU00703"/>
    </source>
</evidence>
<dbReference type="Pfam" id="PF00571">
    <property type="entry name" value="CBS"/>
    <property type="match status" value="2"/>
</dbReference>
<dbReference type="EMBL" id="BSDI01000068">
    <property type="protein sequence ID" value="GLI02728.1"/>
    <property type="molecule type" value="Genomic_DNA"/>
</dbReference>
<dbReference type="PANTHER" id="PTHR43080:SF29">
    <property type="entry name" value="OS02G0818000 PROTEIN"/>
    <property type="match status" value="1"/>
</dbReference>
<dbReference type="PROSITE" id="PS51371">
    <property type="entry name" value="CBS"/>
    <property type="match status" value="2"/>
</dbReference>
<sequence>MNEPTVADVMARHLVTMVPSTTFKELVGTMISHDLDALPVIDLSGRPAGVVEDVDVLAKLEFRGGADHPPLLAYRRRARWHKSSGLTAADLMTAPRTIAQHSPLAAAVQTLTREQIRALCVVDTTGRLVGTLSRRDAVRLFLRGDGPIRADLEREIAAVTERAGAVSAHVAGGVVTLEGTLILRSAVENLCQAAHRVPGVIAVRNYVRYEVDDLVITGL</sequence>
<dbReference type="Gene3D" id="3.10.580.10">
    <property type="entry name" value="CBS-domain"/>
    <property type="match status" value="1"/>
</dbReference>
<proteinExistence type="predicted"/>
<gene>
    <name evidence="4" type="ORF">Pa4123_80060</name>
</gene>
<evidence type="ECO:0000313" key="4">
    <source>
        <dbReference type="EMBL" id="GLI02728.1"/>
    </source>
</evidence>
<keyword evidence="5" id="KW-1185">Reference proteome</keyword>
<organism evidence="4 5">
    <name type="scientific">Phytohabitans aurantiacus</name>
    <dbReference type="NCBI Taxonomy" id="3016789"/>
    <lineage>
        <taxon>Bacteria</taxon>
        <taxon>Bacillati</taxon>
        <taxon>Actinomycetota</taxon>
        <taxon>Actinomycetes</taxon>
        <taxon>Micromonosporales</taxon>
        <taxon>Micromonosporaceae</taxon>
    </lineage>
</organism>
<feature type="domain" description="CBS" evidence="3">
    <location>
        <begin position="10"/>
        <end position="71"/>
    </location>
</feature>
<dbReference type="InterPro" id="IPR046342">
    <property type="entry name" value="CBS_dom_sf"/>
</dbReference>
<dbReference type="SMART" id="SM00116">
    <property type="entry name" value="CBS"/>
    <property type="match status" value="2"/>
</dbReference>
<dbReference type="PANTHER" id="PTHR43080">
    <property type="entry name" value="CBS DOMAIN-CONTAINING PROTEIN CBSX3, MITOCHONDRIAL"/>
    <property type="match status" value="1"/>
</dbReference>